<keyword evidence="2" id="KW-1185">Reference proteome</keyword>
<dbReference type="AlphaFoldDB" id="A0A0V0YXN0"/>
<protein>
    <submittedName>
        <fullName evidence="1">Uncharacterized protein</fullName>
    </submittedName>
</protein>
<gene>
    <name evidence="1" type="ORF">T12_182</name>
</gene>
<organism evidence="1 2">
    <name type="scientific">Trichinella patagoniensis</name>
    <dbReference type="NCBI Taxonomy" id="990121"/>
    <lineage>
        <taxon>Eukaryota</taxon>
        <taxon>Metazoa</taxon>
        <taxon>Ecdysozoa</taxon>
        <taxon>Nematoda</taxon>
        <taxon>Enoplea</taxon>
        <taxon>Dorylaimia</taxon>
        <taxon>Trichinellida</taxon>
        <taxon>Trichinellidae</taxon>
        <taxon>Trichinella</taxon>
    </lineage>
</organism>
<accession>A0A0V0YXN0</accession>
<comment type="caution">
    <text evidence="1">The sequence shown here is derived from an EMBL/GenBank/DDBJ whole genome shotgun (WGS) entry which is preliminary data.</text>
</comment>
<name>A0A0V0YXN0_9BILA</name>
<dbReference type="EMBL" id="JYDQ01001559">
    <property type="protein sequence ID" value="KRY05022.1"/>
    <property type="molecule type" value="Genomic_DNA"/>
</dbReference>
<evidence type="ECO:0000313" key="1">
    <source>
        <dbReference type="EMBL" id="KRY05022.1"/>
    </source>
</evidence>
<evidence type="ECO:0000313" key="2">
    <source>
        <dbReference type="Proteomes" id="UP000054783"/>
    </source>
</evidence>
<reference evidence="1 2" key="1">
    <citation type="submission" date="2015-01" db="EMBL/GenBank/DDBJ databases">
        <title>Evolution of Trichinella species and genotypes.</title>
        <authorList>
            <person name="Korhonen P.K."/>
            <person name="Edoardo P."/>
            <person name="Giuseppe L.R."/>
            <person name="Gasser R.B."/>
        </authorList>
    </citation>
    <scope>NUCLEOTIDE SEQUENCE [LARGE SCALE GENOMIC DNA]</scope>
    <source>
        <strain evidence="1">ISS2496</strain>
    </source>
</reference>
<proteinExistence type="predicted"/>
<sequence length="58" mass="6674">MNSKEFNEMIVFLMIPKVAMVYDRLSGVRKVNEYLIIMVKMCPIPKINHPGSVSGEFQ</sequence>
<dbReference type="Proteomes" id="UP000054783">
    <property type="component" value="Unassembled WGS sequence"/>
</dbReference>